<accession>A0A9W8LTN9</accession>
<sequence length="217" mass="23956">MSLADLYKDDRELGSDDSEGSEDDFVPSEAPSDEDEEDGDASGDEQQAVASKKDEVESDELQQQNKRRIDAIWLEMNAPASSPRKAMRTAADVAAADVTAKDNNGQQTTEKTPPPVDDTKSAADATKKNPAGDKPTSRAPPRRKASKISKLVEQAEQRRAKKANTLDAARKSWSGFVAAEGIRDDLEKANKDGYIERQEFLGRVDQRTYQRSKELRK</sequence>
<dbReference type="InterPro" id="IPR011421">
    <property type="entry name" value="BCNT-C"/>
</dbReference>
<evidence type="ECO:0000313" key="6">
    <source>
        <dbReference type="Proteomes" id="UP001140094"/>
    </source>
</evidence>
<comment type="similarity">
    <text evidence="1">Belongs to the SWC5 family.</text>
</comment>
<organism evidence="5 6">
    <name type="scientific">Coemansia guatemalensis</name>
    <dbReference type="NCBI Taxonomy" id="2761395"/>
    <lineage>
        <taxon>Eukaryota</taxon>
        <taxon>Fungi</taxon>
        <taxon>Fungi incertae sedis</taxon>
        <taxon>Zoopagomycota</taxon>
        <taxon>Kickxellomycotina</taxon>
        <taxon>Kickxellomycetes</taxon>
        <taxon>Kickxellales</taxon>
        <taxon>Kickxellaceae</taxon>
        <taxon>Coemansia</taxon>
    </lineage>
</organism>
<evidence type="ECO:0000256" key="3">
    <source>
        <dbReference type="SAM" id="MobiDB-lite"/>
    </source>
</evidence>
<dbReference type="PROSITE" id="PS51279">
    <property type="entry name" value="BCNT_C"/>
    <property type="match status" value="1"/>
</dbReference>
<feature type="compositionally biased region" description="Polar residues" evidence="3">
    <location>
        <begin position="101"/>
        <end position="111"/>
    </location>
</feature>
<dbReference type="AlphaFoldDB" id="A0A9W8LTN9"/>
<feature type="compositionally biased region" description="Basic and acidic residues" evidence="3">
    <location>
        <begin position="117"/>
        <end position="131"/>
    </location>
</feature>
<dbReference type="OrthoDB" id="445677at2759"/>
<dbReference type="InterPro" id="IPR027124">
    <property type="entry name" value="Swc5/CFDP1/2"/>
</dbReference>
<dbReference type="Proteomes" id="UP001140094">
    <property type="component" value="Unassembled WGS sequence"/>
</dbReference>
<feature type="compositionally biased region" description="Acidic residues" evidence="3">
    <location>
        <begin position="15"/>
        <end position="43"/>
    </location>
</feature>
<dbReference type="PANTHER" id="PTHR48407">
    <property type="entry name" value="CRANIOFACIAL DEVELOPMENT PROTEIN 1"/>
    <property type="match status" value="1"/>
</dbReference>
<keyword evidence="6" id="KW-1185">Reference proteome</keyword>
<feature type="domain" description="BCNT-C" evidence="4">
    <location>
        <begin position="142"/>
        <end position="217"/>
    </location>
</feature>
<proteinExistence type="inferred from homology"/>
<gene>
    <name evidence="5" type="primary">SWC5</name>
    <name evidence="5" type="ORF">H4R20_003853</name>
</gene>
<feature type="compositionally biased region" description="Low complexity" evidence="3">
    <location>
        <begin position="89"/>
        <end position="98"/>
    </location>
</feature>
<dbReference type="GO" id="GO:0000812">
    <property type="term" value="C:Swr1 complex"/>
    <property type="evidence" value="ECO:0007669"/>
    <property type="project" value="TreeGrafter"/>
</dbReference>
<feature type="compositionally biased region" description="Basic and acidic residues" evidence="3">
    <location>
        <begin position="1"/>
        <end position="14"/>
    </location>
</feature>
<comment type="caution">
    <text evidence="5">The sequence shown here is derived from an EMBL/GenBank/DDBJ whole genome shotgun (WGS) entry which is preliminary data.</text>
</comment>
<evidence type="ECO:0000313" key="5">
    <source>
        <dbReference type="EMBL" id="KAJ2800976.1"/>
    </source>
</evidence>
<protein>
    <recommendedName>
        <fullName evidence="2">SWR1-complex protein 5</fullName>
    </recommendedName>
</protein>
<dbReference type="Pfam" id="PF07572">
    <property type="entry name" value="BCNT"/>
    <property type="match status" value="1"/>
</dbReference>
<dbReference type="PANTHER" id="PTHR48407:SF1">
    <property type="entry name" value="CRANIOFACIAL DEVELOPMENT PROTEIN 1"/>
    <property type="match status" value="1"/>
</dbReference>
<evidence type="ECO:0000256" key="2">
    <source>
        <dbReference type="ARBA" id="ARBA00019138"/>
    </source>
</evidence>
<evidence type="ECO:0000256" key="1">
    <source>
        <dbReference type="ARBA" id="ARBA00010465"/>
    </source>
</evidence>
<name>A0A9W8LTN9_9FUNG</name>
<evidence type="ECO:0000259" key="4">
    <source>
        <dbReference type="PROSITE" id="PS51279"/>
    </source>
</evidence>
<reference evidence="5" key="1">
    <citation type="submission" date="2022-07" db="EMBL/GenBank/DDBJ databases">
        <title>Phylogenomic reconstructions and comparative analyses of Kickxellomycotina fungi.</title>
        <authorList>
            <person name="Reynolds N.K."/>
            <person name="Stajich J.E."/>
            <person name="Barry K."/>
            <person name="Grigoriev I.V."/>
            <person name="Crous P."/>
            <person name="Smith M.E."/>
        </authorList>
    </citation>
    <scope>NUCLEOTIDE SEQUENCE</scope>
    <source>
        <strain evidence="5">NRRL 1565</strain>
    </source>
</reference>
<feature type="region of interest" description="Disordered" evidence="3">
    <location>
        <begin position="1"/>
        <end position="150"/>
    </location>
</feature>
<dbReference type="EMBL" id="JANBUO010000892">
    <property type="protein sequence ID" value="KAJ2800976.1"/>
    <property type="molecule type" value="Genomic_DNA"/>
</dbReference>